<dbReference type="InterPro" id="IPR050469">
    <property type="entry name" value="Diguanylate_Cyclase"/>
</dbReference>
<name>A0A7C6Z3R0_9FIRM</name>
<dbReference type="SMART" id="SM00448">
    <property type="entry name" value="REC"/>
    <property type="match status" value="1"/>
</dbReference>
<accession>A0A7C6Z3R0</accession>
<dbReference type="GO" id="GO:1902201">
    <property type="term" value="P:negative regulation of bacterial-type flagellum-dependent cell motility"/>
    <property type="evidence" value="ECO:0007669"/>
    <property type="project" value="TreeGrafter"/>
</dbReference>
<dbReference type="GO" id="GO:0052621">
    <property type="term" value="F:diguanylate cyclase activity"/>
    <property type="evidence" value="ECO:0007669"/>
    <property type="project" value="TreeGrafter"/>
</dbReference>
<feature type="modified residue" description="4-aspartylphosphate" evidence="3">
    <location>
        <position position="210"/>
    </location>
</feature>
<dbReference type="Gene3D" id="3.30.70.270">
    <property type="match status" value="1"/>
</dbReference>
<sequence length="455" mass="51717">MEEFDMRNFLETIEDMIFIVNREGKLLYTNTALIKKLGYSHEELRSMYILAMTAPDKMDEAEKAFGDMFAGKRESAALSLVRKDGTPLPGKTRVWHGKWNNEPCIFGIVKDLSKEQRIFPSPSLDTPRIHPEGSGMNWREKPGSPKDTSCELRGKDISKPRVLIVDDQLFNLKLLENALKEDYIVMTAANGVEALEQATGKSQPDIILLDVIMPVMNGYEVCIRLREMPETRDIPVILLTALKNEKNEEYALQLGVVDYITKPFSLPIIKGRIKNHVEQKKYRDRQRENSYMDELTQISNRRKFNESVAVEWNRGRRNGSYLSVLMIDADLFKKYNDFYGHLEGDNCLYKIAQTLKLNLKRSSDLVARWGGEEFACILTDTDRIGAILVGERLRKAIVNLNIPSQVSDVDRVVTVSVGAATMLPSDDNSLEELLQKADLALYKAKKSGRNRVCSA</sequence>
<dbReference type="SMART" id="SM00091">
    <property type="entry name" value="PAS"/>
    <property type="match status" value="1"/>
</dbReference>
<dbReference type="PROSITE" id="PS50887">
    <property type="entry name" value="GGDEF"/>
    <property type="match status" value="1"/>
</dbReference>
<dbReference type="NCBIfam" id="TIGR00229">
    <property type="entry name" value="sensory_box"/>
    <property type="match status" value="1"/>
</dbReference>
<dbReference type="InterPro" id="IPR013767">
    <property type="entry name" value="PAS_fold"/>
</dbReference>
<dbReference type="NCBIfam" id="TIGR00254">
    <property type="entry name" value="GGDEF"/>
    <property type="match status" value="1"/>
</dbReference>
<dbReference type="InterPro" id="IPR001789">
    <property type="entry name" value="Sig_transdc_resp-reg_receiver"/>
</dbReference>
<reference evidence="8 9" key="1">
    <citation type="journal article" date="2020" name="Biotechnol. Biofuels">
        <title>New insights from the biogas microbiome by comprehensive genome-resolved metagenomics of nearly 1600 species originating from multiple anaerobic digesters.</title>
        <authorList>
            <person name="Campanaro S."/>
            <person name="Treu L."/>
            <person name="Rodriguez-R L.M."/>
            <person name="Kovalovszki A."/>
            <person name="Ziels R.M."/>
            <person name="Maus I."/>
            <person name="Zhu X."/>
            <person name="Kougias P.G."/>
            <person name="Basile A."/>
            <person name="Luo G."/>
            <person name="Schluter A."/>
            <person name="Konstantinidis K.T."/>
            <person name="Angelidaki I."/>
        </authorList>
    </citation>
    <scope>NUCLEOTIDE SEQUENCE [LARGE SCALE GENOMIC DNA]</scope>
    <source>
        <strain evidence="8">AS05jafATM_4</strain>
    </source>
</reference>
<dbReference type="InterPro" id="IPR035965">
    <property type="entry name" value="PAS-like_dom_sf"/>
</dbReference>
<dbReference type="InterPro" id="IPR000014">
    <property type="entry name" value="PAS"/>
</dbReference>
<dbReference type="Proteomes" id="UP000553059">
    <property type="component" value="Unassembled WGS sequence"/>
</dbReference>
<comment type="function">
    <text evidence="2">May play the central regulatory role in sporulation. It may be an element of the effector pathway responsible for the activation of sporulation genes in response to nutritional stress. Spo0A may act in concert with spo0H (a sigma factor) to control the expression of some genes that are critical to the sporulation process.</text>
</comment>
<evidence type="ECO:0000313" key="8">
    <source>
        <dbReference type="EMBL" id="HHY26449.1"/>
    </source>
</evidence>
<dbReference type="GO" id="GO:0005886">
    <property type="term" value="C:plasma membrane"/>
    <property type="evidence" value="ECO:0007669"/>
    <property type="project" value="TreeGrafter"/>
</dbReference>
<dbReference type="Pfam" id="PF00072">
    <property type="entry name" value="Response_reg"/>
    <property type="match status" value="1"/>
</dbReference>
<dbReference type="SUPFAM" id="SSF52172">
    <property type="entry name" value="CheY-like"/>
    <property type="match status" value="1"/>
</dbReference>
<comment type="caution">
    <text evidence="8">The sequence shown here is derived from an EMBL/GenBank/DDBJ whole genome shotgun (WGS) entry which is preliminary data.</text>
</comment>
<dbReference type="CDD" id="cd01949">
    <property type="entry name" value="GGDEF"/>
    <property type="match status" value="1"/>
</dbReference>
<dbReference type="InterPro" id="IPR000160">
    <property type="entry name" value="GGDEF_dom"/>
</dbReference>
<dbReference type="GO" id="GO:0043709">
    <property type="term" value="P:cell adhesion involved in single-species biofilm formation"/>
    <property type="evidence" value="ECO:0007669"/>
    <property type="project" value="TreeGrafter"/>
</dbReference>
<dbReference type="FunFam" id="3.30.70.270:FF:000001">
    <property type="entry name" value="Diguanylate cyclase domain protein"/>
    <property type="match status" value="1"/>
</dbReference>
<dbReference type="InterPro" id="IPR043128">
    <property type="entry name" value="Rev_trsase/Diguanyl_cyclase"/>
</dbReference>
<feature type="compositionally biased region" description="Basic and acidic residues" evidence="4">
    <location>
        <begin position="138"/>
        <end position="148"/>
    </location>
</feature>
<proteinExistence type="predicted"/>
<dbReference type="PROSITE" id="PS50110">
    <property type="entry name" value="RESPONSE_REGULATORY"/>
    <property type="match status" value="1"/>
</dbReference>
<dbReference type="SMART" id="SM00267">
    <property type="entry name" value="GGDEF"/>
    <property type="match status" value="1"/>
</dbReference>
<evidence type="ECO:0000313" key="9">
    <source>
        <dbReference type="Proteomes" id="UP000553059"/>
    </source>
</evidence>
<feature type="domain" description="Response regulatory" evidence="5">
    <location>
        <begin position="161"/>
        <end position="277"/>
    </location>
</feature>
<dbReference type="Gene3D" id="3.30.450.20">
    <property type="entry name" value="PAS domain"/>
    <property type="match status" value="1"/>
</dbReference>
<dbReference type="PANTHER" id="PTHR45138">
    <property type="entry name" value="REGULATORY COMPONENTS OF SENSORY TRANSDUCTION SYSTEM"/>
    <property type="match status" value="1"/>
</dbReference>
<evidence type="ECO:0000256" key="3">
    <source>
        <dbReference type="PROSITE-ProRule" id="PRU00169"/>
    </source>
</evidence>
<dbReference type="PROSITE" id="PS50112">
    <property type="entry name" value="PAS"/>
    <property type="match status" value="1"/>
</dbReference>
<dbReference type="AlphaFoldDB" id="A0A7C6Z3R0"/>
<dbReference type="Pfam" id="PF00990">
    <property type="entry name" value="GGDEF"/>
    <property type="match status" value="1"/>
</dbReference>
<keyword evidence="3" id="KW-0597">Phosphoprotein</keyword>
<dbReference type="SUPFAM" id="SSF55785">
    <property type="entry name" value="PYP-like sensor domain (PAS domain)"/>
    <property type="match status" value="1"/>
</dbReference>
<dbReference type="Pfam" id="PF00989">
    <property type="entry name" value="PAS"/>
    <property type="match status" value="1"/>
</dbReference>
<evidence type="ECO:0000256" key="4">
    <source>
        <dbReference type="SAM" id="MobiDB-lite"/>
    </source>
</evidence>
<protein>
    <recommendedName>
        <fullName evidence="1">Stage 0 sporulation protein A homolog</fullName>
    </recommendedName>
</protein>
<feature type="domain" description="PAS" evidence="6">
    <location>
        <begin position="2"/>
        <end position="72"/>
    </location>
</feature>
<dbReference type="GO" id="GO:0000160">
    <property type="term" value="P:phosphorelay signal transduction system"/>
    <property type="evidence" value="ECO:0007669"/>
    <property type="project" value="InterPro"/>
</dbReference>
<organism evidence="8 9">
    <name type="scientific">Desulfitobacterium dehalogenans</name>
    <dbReference type="NCBI Taxonomy" id="36854"/>
    <lineage>
        <taxon>Bacteria</taxon>
        <taxon>Bacillati</taxon>
        <taxon>Bacillota</taxon>
        <taxon>Clostridia</taxon>
        <taxon>Eubacteriales</taxon>
        <taxon>Desulfitobacteriaceae</taxon>
        <taxon>Desulfitobacterium</taxon>
    </lineage>
</organism>
<dbReference type="EMBL" id="DUTF01000154">
    <property type="protein sequence ID" value="HHY26449.1"/>
    <property type="molecule type" value="Genomic_DNA"/>
</dbReference>
<evidence type="ECO:0000259" key="5">
    <source>
        <dbReference type="PROSITE" id="PS50110"/>
    </source>
</evidence>
<feature type="region of interest" description="Disordered" evidence="4">
    <location>
        <begin position="120"/>
        <end position="148"/>
    </location>
</feature>
<dbReference type="PANTHER" id="PTHR45138:SF9">
    <property type="entry name" value="DIGUANYLATE CYCLASE DGCM-RELATED"/>
    <property type="match status" value="1"/>
</dbReference>
<evidence type="ECO:0000259" key="6">
    <source>
        <dbReference type="PROSITE" id="PS50112"/>
    </source>
</evidence>
<dbReference type="InterPro" id="IPR029787">
    <property type="entry name" value="Nucleotide_cyclase"/>
</dbReference>
<evidence type="ECO:0000256" key="2">
    <source>
        <dbReference type="ARBA" id="ARBA00024867"/>
    </source>
</evidence>
<dbReference type="Gene3D" id="3.40.50.2300">
    <property type="match status" value="1"/>
</dbReference>
<evidence type="ECO:0000259" key="7">
    <source>
        <dbReference type="PROSITE" id="PS50887"/>
    </source>
</evidence>
<gene>
    <name evidence="8" type="ORF">GX523_06825</name>
</gene>
<evidence type="ECO:0000256" key="1">
    <source>
        <dbReference type="ARBA" id="ARBA00018672"/>
    </source>
</evidence>
<dbReference type="CDD" id="cd00130">
    <property type="entry name" value="PAS"/>
    <property type="match status" value="1"/>
</dbReference>
<feature type="domain" description="GGDEF" evidence="7">
    <location>
        <begin position="320"/>
        <end position="455"/>
    </location>
</feature>
<dbReference type="SUPFAM" id="SSF55073">
    <property type="entry name" value="Nucleotide cyclase"/>
    <property type="match status" value="1"/>
</dbReference>
<dbReference type="InterPro" id="IPR011006">
    <property type="entry name" value="CheY-like_superfamily"/>
</dbReference>